<evidence type="ECO:0008006" key="4">
    <source>
        <dbReference type="Google" id="ProtNLM"/>
    </source>
</evidence>
<comment type="caution">
    <text evidence="2">The sequence shown here is derived from an EMBL/GenBank/DDBJ whole genome shotgun (WGS) entry which is preliminary data.</text>
</comment>
<evidence type="ECO:0000313" key="3">
    <source>
        <dbReference type="Proteomes" id="UP000606600"/>
    </source>
</evidence>
<keyword evidence="3" id="KW-1185">Reference proteome</keyword>
<feature type="signal peptide" evidence="1">
    <location>
        <begin position="1"/>
        <end position="22"/>
    </location>
</feature>
<gene>
    <name evidence="2" type="ORF">IDJ77_18565</name>
</gene>
<evidence type="ECO:0000256" key="1">
    <source>
        <dbReference type="SAM" id="SignalP"/>
    </source>
</evidence>
<feature type="chain" id="PRO_5045164650" description="DUF1795 domain-containing protein" evidence="1">
    <location>
        <begin position="23"/>
        <end position="180"/>
    </location>
</feature>
<accession>A0ABR7WUA0</accession>
<dbReference type="Proteomes" id="UP000606600">
    <property type="component" value="Unassembled WGS sequence"/>
</dbReference>
<proteinExistence type="predicted"/>
<name>A0ABR7WUA0_9SPHI</name>
<keyword evidence="1" id="KW-0732">Signal</keyword>
<dbReference type="EMBL" id="JACWMY010000010">
    <property type="protein sequence ID" value="MBD1365826.1"/>
    <property type="molecule type" value="Genomic_DNA"/>
</dbReference>
<evidence type="ECO:0000313" key="2">
    <source>
        <dbReference type="EMBL" id="MBD1365826.1"/>
    </source>
</evidence>
<dbReference type="RefSeq" id="WP_191190492.1">
    <property type="nucleotide sequence ID" value="NZ_JACWMY010000010.1"/>
</dbReference>
<sequence length="180" mass="20287">MIKKPYATILLVILTATNAVFGQAPVKQNLAGIATITFQNAPQESEVPNGLGKFYKLAKPTNNYIVIVINIDTARVIIKSSKDLDLFYSGVVDGAADSTQNRKLLYTKQIAVDKYKAVEFKYLDASTSRKFTVYQRIVYLDQTLFMYNFTVYDDNQPAMNAERERFLNSFTVTKATAKQL</sequence>
<organism evidence="2 3">
    <name type="scientific">Mucilaginibacter pankratovii</name>
    <dbReference type="NCBI Taxonomy" id="2772110"/>
    <lineage>
        <taxon>Bacteria</taxon>
        <taxon>Pseudomonadati</taxon>
        <taxon>Bacteroidota</taxon>
        <taxon>Sphingobacteriia</taxon>
        <taxon>Sphingobacteriales</taxon>
        <taxon>Sphingobacteriaceae</taxon>
        <taxon>Mucilaginibacter</taxon>
    </lineage>
</organism>
<protein>
    <recommendedName>
        <fullName evidence="4">DUF1795 domain-containing protein</fullName>
    </recommendedName>
</protein>
<reference evidence="2 3" key="1">
    <citation type="submission" date="2020-09" db="EMBL/GenBank/DDBJ databases">
        <title>Novel species of Mucilaginibacter isolated from a glacier on the Tibetan Plateau.</title>
        <authorList>
            <person name="Liu Q."/>
            <person name="Xin Y.-H."/>
        </authorList>
    </citation>
    <scope>NUCLEOTIDE SEQUENCE [LARGE SCALE GENOMIC DNA]</scope>
    <source>
        <strain evidence="2 3">ZT4R22</strain>
    </source>
</reference>